<dbReference type="EMBL" id="CBSZ010000356">
    <property type="protein sequence ID" value="CDH25770.1"/>
    <property type="molecule type" value="Genomic_DNA"/>
</dbReference>
<name>A0A077PN25_XENBV</name>
<reference evidence="1" key="1">
    <citation type="submission" date="2013-07" db="EMBL/GenBank/DDBJ databases">
        <title>Sub-species coevolution in mutualistic symbiosis.</title>
        <authorList>
            <person name="Murfin K."/>
            <person name="Klassen J."/>
            <person name="Lee M."/>
            <person name="Forst S."/>
            <person name="Stock P."/>
            <person name="Goodrich-Blair H."/>
        </authorList>
    </citation>
    <scope>NUCLEOTIDE SEQUENCE [LARGE SCALE GENOMIC DNA]</scope>
    <source>
        <strain evidence="1">Kraussei Becker Underwood</strain>
    </source>
</reference>
<proteinExistence type="predicted"/>
<organism evidence="1">
    <name type="scientific">Xenorhabdus bovienii str. kraussei Becker Underwood</name>
    <dbReference type="NCBI Taxonomy" id="1398204"/>
    <lineage>
        <taxon>Bacteria</taxon>
        <taxon>Pseudomonadati</taxon>
        <taxon>Pseudomonadota</taxon>
        <taxon>Gammaproteobacteria</taxon>
        <taxon>Enterobacterales</taxon>
        <taxon>Morganellaceae</taxon>
        <taxon>Xenorhabdus</taxon>
    </lineage>
</organism>
<dbReference type="AlphaFoldDB" id="A0A077PN25"/>
<comment type="caution">
    <text evidence="1">The sequence shown here is derived from an EMBL/GenBank/DDBJ whole genome shotgun (WGS) entry which is preliminary data.</text>
</comment>
<protein>
    <submittedName>
        <fullName evidence="1">Uncharacterized protein</fullName>
    </submittedName>
</protein>
<dbReference type="Proteomes" id="UP000028493">
    <property type="component" value="Unassembled WGS sequence"/>
</dbReference>
<sequence>MSETKNYTVLASEEFNEVTPIH</sequence>
<dbReference type="HOGENOM" id="CLU_3425032_0_0_6"/>
<evidence type="ECO:0000313" key="1">
    <source>
        <dbReference type="EMBL" id="CDH25770.1"/>
    </source>
</evidence>
<accession>A0A077PN25</accession>
<gene>
    <name evidence="1" type="ORF">XBKB1_4190040</name>
</gene>